<evidence type="ECO:0000256" key="3">
    <source>
        <dbReference type="ARBA" id="ARBA00022692"/>
    </source>
</evidence>
<proteinExistence type="inferred from homology"/>
<dbReference type="Pfam" id="PF04138">
    <property type="entry name" value="GtrA_DPMS_TM"/>
    <property type="match status" value="1"/>
</dbReference>
<evidence type="ECO:0000256" key="6">
    <source>
        <dbReference type="SAM" id="Phobius"/>
    </source>
</evidence>
<accession>A0A4P8WK72</accession>
<feature type="transmembrane region" description="Helical" evidence="6">
    <location>
        <begin position="50"/>
        <end position="69"/>
    </location>
</feature>
<feature type="transmembrane region" description="Helical" evidence="6">
    <location>
        <begin position="90"/>
        <end position="111"/>
    </location>
</feature>
<name>A0A4P8WK72_9EURY</name>
<dbReference type="EMBL" id="CP040330">
    <property type="protein sequence ID" value="QCS43492.1"/>
    <property type="molecule type" value="Genomic_DNA"/>
</dbReference>
<protein>
    <submittedName>
        <fullName evidence="8">GtrA family protein</fullName>
    </submittedName>
</protein>
<dbReference type="AlphaFoldDB" id="A0A4P8WK72"/>
<comment type="subcellular location">
    <subcellularLocation>
        <location evidence="1">Membrane</location>
        <topology evidence="1">Multi-pass membrane protein</topology>
    </subcellularLocation>
</comment>
<dbReference type="KEGG" id="nvr:FEJ81_14465"/>
<evidence type="ECO:0000256" key="4">
    <source>
        <dbReference type="ARBA" id="ARBA00022989"/>
    </source>
</evidence>
<evidence type="ECO:0000259" key="7">
    <source>
        <dbReference type="Pfam" id="PF04138"/>
    </source>
</evidence>
<dbReference type="OrthoDB" id="44002at2157"/>
<gene>
    <name evidence="8" type="ORF">FEJ81_14465</name>
</gene>
<dbReference type="PANTHER" id="PTHR38459:SF1">
    <property type="entry name" value="PROPHAGE BACTOPRENOL-LINKED GLUCOSE TRANSLOCASE HOMOLOG"/>
    <property type="match status" value="1"/>
</dbReference>
<dbReference type="Proteomes" id="UP000302218">
    <property type="component" value="Chromosome"/>
</dbReference>
<feature type="transmembrane region" description="Helical" evidence="6">
    <location>
        <begin position="21"/>
        <end position="44"/>
    </location>
</feature>
<evidence type="ECO:0000256" key="2">
    <source>
        <dbReference type="ARBA" id="ARBA00009399"/>
    </source>
</evidence>
<dbReference type="PANTHER" id="PTHR38459">
    <property type="entry name" value="PROPHAGE BACTOPRENOL-LINKED GLUCOSE TRANSLOCASE HOMOLOG"/>
    <property type="match status" value="1"/>
</dbReference>
<dbReference type="RefSeq" id="WP_138245948.1">
    <property type="nucleotide sequence ID" value="NZ_CP040330.1"/>
</dbReference>
<keyword evidence="5 6" id="KW-0472">Membrane</keyword>
<dbReference type="InterPro" id="IPR007267">
    <property type="entry name" value="GtrA_DPMS_TM"/>
</dbReference>
<keyword evidence="3 6" id="KW-0812">Transmembrane</keyword>
<evidence type="ECO:0000256" key="5">
    <source>
        <dbReference type="ARBA" id="ARBA00023136"/>
    </source>
</evidence>
<feature type="transmembrane region" description="Helical" evidence="6">
    <location>
        <begin position="117"/>
        <end position="137"/>
    </location>
</feature>
<organism evidence="8 9">
    <name type="scientific">Natrinema versiforme</name>
    <dbReference type="NCBI Taxonomy" id="88724"/>
    <lineage>
        <taxon>Archaea</taxon>
        <taxon>Methanobacteriati</taxon>
        <taxon>Methanobacteriota</taxon>
        <taxon>Stenosarchaea group</taxon>
        <taxon>Halobacteria</taxon>
        <taxon>Halobacteriales</taxon>
        <taxon>Natrialbaceae</taxon>
        <taxon>Natrinema</taxon>
    </lineage>
</organism>
<comment type="similarity">
    <text evidence="2">Belongs to the GtrA family.</text>
</comment>
<feature type="domain" description="GtrA/DPMS transmembrane" evidence="7">
    <location>
        <begin position="24"/>
        <end position="143"/>
    </location>
</feature>
<evidence type="ECO:0000313" key="9">
    <source>
        <dbReference type="Proteomes" id="UP000302218"/>
    </source>
</evidence>
<dbReference type="GO" id="GO:0005886">
    <property type="term" value="C:plasma membrane"/>
    <property type="evidence" value="ECO:0007669"/>
    <property type="project" value="TreeGrafter"/>
</dbReference>
<dbReference type="GO" id="GO:0000271">
    <property type="term" value="P:polysaccharide biosynthetic process"/>
    <property type="evidence" value="ECO:0007669"/>
    <property type="project" value="InterPro"/>
</dbReference>
<keyword evidence="4 6" id="KW-1133">Transmembrane helix</keyword>
<evidence type="ECO:0000256" key="1">
    <source>
        <dbReference type="ARBA" id="ARBA00004141"/>
    </source>
</evidence>
<reference evidence="9" key="1">
    <citation type="submission" date="2019-05" db="EMBL/GenBank/DDBJ databases">
        <title>Genome sequence and methylation pattern of the halophilic Archaeon Natrinema versiforme BOL5-4.</title>
        <authorList>
            <person name="DasSarma P."/>
            <person name="Anton B.P."/>
            <person name="DasSarma S.L."/>
            <person name="Martinez F.L."/>
            <person name="Guzman D."/>
            <person name="Roberts R.J."/>
            <person name="DasSarma S."/>
        </authorList>
    </citation>
    <scope>NUCLEOTIDE SEQUENCE [LARGE SCALE GENOMIC DNA]</scope>
    <source>
        <strain evidence="9">BOL5-4</strain>
    </source>
</reference>
<evidence type="ECO:0000313" key="8">
    <source>
        <dbReference type="EMBL" id="QCS43492.1"/>
    </source>
</evidence>
<dbReference type="GeneID" id="40266500"/>
<dbReference type="InterPro" id="IPR051401">
    <property type="entry name" value="GtrA_CellWall_Glycosyl"/>
</dbReference>
<sequence length="148" mass="16355">MSKSLSEAVRTRIRALRSTARFSQFVGVGTVGATVDNVVLFLLVQRTGLGLAWAKLIAWELGIVVIFVINEQWTFSSHGEDGVGPLGRRFVRSNAVRFGGLLVTLAVLTVLTEQFDVWFMAANVIGIGVGFFVNYTCESLYTWQVHQE</sequence>